<dbReference type="PROSITE" id="PS51192">
    <property type="entry name" value="HELICASE_ATP_BIND_1"/>
    <property type="match status" value="1"/>
</dbReference>
<evidence type="ECO:0000313" key="12">
    <source>
        <dbReference type="EMBL" id="CAK9025581.1"/>
    </source>
</evidence>
<comment type="catalytic activity">
    <reaction evidence="8">
        <text>(R)-S-lactoylglutathione = methylglyoxal + glutathione</text>
        <dbReference type="Rhea" id="RHEA:19069"/>
        <dbReference type="ChEBI" id="CHEBI:17158"/>
        <dbReference type="ChEBI" id="CHEBI:57474"/>
        <dbReference type="ChEBI" id="CHEBI:57925"/>
        <dbReference type="EC" id="4.4.1.5"/>
    </reaction>
</comment>
<dbReference type="InterPro" id="IPR037523">
    <property type="entry name" value="VOC_core"/>
</dbReference>
<feature type="domain" description="VOC" evidence="11">
    <location>
        <begin position="265"/>
        <end position="419"/>
    </location>
</feature>
<dbReference type="InterPro" id="IPR018146">
    <property type="entry name" value="Glyoxalase_1_CS"/>
</dbReference>
<feature type="region of interest" description="Disordered" evidence="9">
    <location>
        <begin position="1"/>
        <end position="51"/>
    </location>
</feature>
<keyword evidence="6 8" id="KW-0862">Zinc</keyword>
<protein>
    <recommendedName>
        <fullName evidence="4 8">Lactoylglutathione lyase</fullName>
        <ecNumber evidence="4 8">4.4.1.5</ecNumber>
    </recommendedName>
    <alternativeName>
        <fullName evidence="8">Glyoxalase I</fullName>
    </alternativeName>
</protein>
<feature type="compositionally biased region" description="Basic and acidic residues" evidence="9">
    <location>
        <begin position="700"/>
        <end position="709"/>
    </location>
</feature>
<proteinExistence type="inferred from homology"/>
<dbReference type="InterPro" id="IPR011545">
    <property type="entry name" value="DEAD/DEAH_box_helicase_dom"/>
</dbReference>
<dbReference type="PROSITE" id="PS00934">
    <property type="entry name" value="GLYOXALASE_I_1"/>
    <property type="match status" value="1"/>
</dbReference>
<dbReference type="PROSITE" id="PS00935">
    <property type="entry name" value="GLYOXALASE_I_2"/>
    <property type="match status" value="2"/>
</dbReference>
<comment type="similarity">
    <text evidence="3 8">Belongs to the glyoxalase I family.</text>
</comment>
<evidence type="ECO:0000256" key="1">
    <source>
        <dbReference type="ARBA" id="ARBA00001947"/>
    </source>
</evidence>
<evidence type="ECO:0000256" key="9">
    <source>
        <dbReference type="SAM" id="MobiDB-lite"/>
    </source>
</evidence>
<reference evidence="12 13" key="1">
    <citation type="submission" date="2024-02" db="EMBL/GenBank/DDBJ databases">
        <authorList>
            <person name="Chen Y."/>
            <person name="Shah S."/>
            <person name="Dougan E. K."/>
            <person name="Thang M."/>
            <person name="Chan C."/>
        </authorList>
    </citation>
    <scope>NUCLEOTIDE SEQUENCE [LARGE SCALE GENOMIC DNA]</scope>
</reference>
<evidence type="ECO:0000259" key="11">
    <source>
        <dbReference type="PROSITE" id="PS51819"/>
    </source>
</evidence>
<keyword evidence="13" id="KW-1185">Reference proteome</keyword>
<dbReference type="Proteomes" id="UP001642484">
    <property type="component" value="Unassembled WGS sequence"/>
</dbReference>
<keyword evidence="7 8" id="KW-0456">Lyase</keyword>
<evidence type="ECO:0000256" key="5">
    <source>
        <dbReference type="ARBA" id="ARBA00022723"/>
    </source>
</evidence>
<evidence type="ECO:0000259" key="10">
    <source>
        <dbReference type="PROSITE" id="PS51192"/>
    </source>
</evidence>
<comment type="function">
    <text evidence="8">Catalyzes the conversion of hemimercaptal, formed from methylglyoxal and glutathione, to S-lactoylglutathione.</text>
</comment>
<evidence type="ECO:0000256" key="2">
    <source>
        <dbReference type="ARBA" id="ARBA00005008"/>
    </source>
</evidence>
<dbReference type="Gene3D" id="3.40.50.300">
    <property type="entry name" value="P-loop containing nucleotide triphosphate hydrolases"/>
    <property type="match status" value="2"/>
</dbReference>
<dbReference type="InterPro" id="IPR014001">
    <property type="entry name" value="Helicase_ATP-bd"/>
</dbReference>
<evidence type="ECO:0000256" key="4">
    <source>
        <dbReference type="ARBA" id="ARBA00012081"/>
    </source>
</evidence>
<accession>A0ABP0KG18</accession>
<organism evidence="12 13">
    <name type="scientific">Durusdinium trenchii</name>
    <dbReference type="NCBI Taxonomy" id="1381693"/>
    <lineage>
        <taxon>Eukaryota</taxon>
        <taxon>Sar</taxon>
        <taxon>Alveolata</taxon>
        <taxon>Dinophyceae</taxon>
        <taxon>Suessiales</taxon>
        <taxon>Symbiodiniaceae</taxon>
        <taxon>Durusdinium</taxon>
    </lineage>
</organism>
<dbReference type="Gene3D" id="3.10.180.10">
    <property type="entry name" value="2,3-Dihydroxybiphenyl 1,2-Dioxygenase, domain 1"/>
    <property type="match status" value="2"/>
</dbReference>
<evidence type="ECO:0000256" key="6">
    <source>
        <dbReference type="ARBA" id="ARBA00022833"/>
    </source>
</evidence>
<dbReference type="EMBL" id="CAXAMN010008557">
    <property type="protein sequence ID" value="CAK9025581.1"/>
    <property type="molecule type" value="Genomic_DNA"/>
</dbReference>
<dbReference type="Pfam" id="PF00903">
    <property type="entry name" value="Glyoxalase"/>
    <property type="match status" value="2"/>
</dbReference>
<dbReference type="CDD" id="cd07233">
    <property type="entry name" value="GlxI_Zn"/>
    <property type="match status" value="2"/>
</dbReference>
<feature type="domain" description="Helicase ATP-binding" evidence="10">
    <location>
        <begin position="112"/>
        <end position="226"/>
    </location>
</feature>
<dbReference type="InterPro" id="IPR004360">
    <property type="entry name" value="Glyas_Fos-R_dOase_dom"/>
</dbReference>
<evidence type="ECO:0000256" key="7">
    <source>
        <dbReference type="ARBA" id="ARBA00023239"/>
    </source>
</evidence>
<feature type="region of interest" description="Disordered" evidence="9">
    <location>
        <begin position="700"/>
        <end position="734"/>
    </location>
</feature>
<dbReference type="InterPro" id="IPR027417">
    <property type="entry name" value="P-loop_NTPase"/>
</dbReference>
<gene>
    <name evidence="12" type="ORF">CCMP2556_LOCUS16036</name>
</gene>
<evidence type="ECO:0000256" key="8">
    <source>
        <dbReference type="RuleBase" id="RU361179"/>
    </source>
</evidence>
<dbReference type="EC" id="4.4.1.5" evidence="4 8"/>
<evidence type="ECO:0000256" key="3">
    <source>
        <dbReference type="ARBA" id="ARBA00010363"/>
    </source>
</evidence>
<feature type="compositionally biased region" description="Basic and acidic residues" evidence="9">
    <location>
        <begin position="35"/>
        <end position="47"/>
    </location>
</feature>
<keyword evidence="5 8" id="KW-0479">Metal-binding</keyword>
<dbReference type="PANTHER" id="PTHR10374:SF30">
    <property type="entry name" value="LACTOYLGLUTATHIONE LYASE"/>
    <property type="match status" value="1"/>
</dbReference>
<comment type="caution">
    <text evidence="12">The sequence shown here is derived from an EMBL/GenBank/DDBJ whole genome shotgun (WGS) entry which is preliminary data.</text>
</comment>
<feature type="domain" description="VOC" evidence="11">
    <location>
        <begin position="426"/>
        <end position="562"/>
    </location>
</feature>
<evidence type="ECO:0000313" key="13">
    <source>
        <dbReference type="Proteomes" id="UP001642484"/>
    </source>
</evidence>
<dbReference type="PANTHER" id="PTHR10374">
    <property type="entry name" value="LACTOYLGLUTATHIONE LYASE GLYOXALASE I"/>
    <property type="match status" value="1"/>
</dbReference>
<dbReference type="SUPFAM" id="SSF52540">
    <property type="entry name" value="P-loop containing nucleoside triphosphate hydrolases"/>
    <property type="match status" value="2"/>
</dbReference>
<comment type="pathway">
    <text evidence="2 8">Secondary metabolite metabolism; methylglyoxal degradation; (R)-lactate from methylglyoxal: step 1/2.</text>
</comment>
<dbReference type="Pfam" id="PF00270">
    <property type="entry name" value="DEAD"/>
    <property type="match status" value="1"/>
</dbReference>
<comment type="cofactor">
    <cofactor evidence="1 8">
        <name>Zn(2+)</name>
        <dbReference type="ChEBI" id="CHEBI:29105"/>
    </cofactor>
</comment>
<dbReference type="InterPro" id="IPR004361">
    <property type="entry name" value="Glyoxalase_1"/>
</dbReference>
<dbReference type="InterPro" id="IPR029068">
    <property type="entry name" value="Glyas_Bleomycin-R_OHBP_Dase"/>
</dbReference>
<dbReference type="SMART" id="SM00487">
    <property type="entry name" value="DEXDc"/>
    <property type="match status" value="1"/>
</dbReference>
<dbReference type="PROSITE" id="PS51819">
    <property type="entry name" value="VOC"/>
    <property type="match status" value="2"/>
</dbReference>
<sequence>MEKLETELPTAGSEPEAEPQDGPQVTSRLGPVRSGDGRTKSRFEGYVEHPSLPFENDSQEKVNLRRLGVSVLEDGGFRLPGATWSLEAACLPEWIRKPLFGNQPTPLQAVTWPLLRTNRDVVAIAEPGCGKTLAYAVPLLIRAAALQGARHEQPDWWQQKAWQEWRQRPPDGVILVPTSEVAQQVQEQIKPLASAGRVQVAGGTAEIGAEAQEKELSRAGVLVLTPWQLQCQSWALGKDEDLVVGAAIAGVAARRFRTSVGAKPSWQQSMLRIKDPEKSLDFYRDKMGMRLIDKLDFESMAFSLYFLASVPAEEKTPEPGTSEAHQYLWTFPGTTLELTHNYGSEKEAGAIYHPGNEPQEGNKRDGFGHVAFSVHDVYEFSDELQKSGVKFQKKLDEGRMKGLAFALDPDGYWVELLRGGVKGRNTLAQTMLRVKDPKKSLDFYTKHMGMTLLTHHDYDDFSLYYLGTIPEGATEFPDDRPVLELTHNHGTENDADFQHYNGNEAERKGFGHVGFLVDDVYETCKELEEAGYAMQKAPDAGSMKGLAFARDPDGYWDVVIIFDEADDIIKDGDDEGTQARTVLDFMPKNRVLGFFSATWPRRTHEMARRHLRHDAVMVYATTECESNAAGFCLECRFVVQRFEETDARKGKRKWLAQTSEEPAVAALSRIKMKAEQLGDEVAKTGTHPGSMPLAWAVLRPSDEPPEARRMRLGLARRTRPEESIAVPRGGSRTR</sequence>
<dbReference type="SUPFAM" id="SSF54593">
    <property type="entry name" value="Glyoxalase/Bleomycin resistance protein/Dihydroxybiphenyl dioxygenase"/>
    <property type="match status" value="2"/>
</dbReference>
<dbReference type="NCBIfam" id="TIGR00068">
    <property type="entry name" value="glyox_I"/>
    <property type="match status" value="2"/>
</dbReference>
<name>A0ABP0KG18_9DINO</name>